<dbReference type="InterPro" id="IPR029016">
    <property type="entry name" value="GAF-like_dom_sf"/>
</dbReference>
<organism evidence="6">
    <name type="scientific">freshwater metagenome</name>
    <dbReference type="NCBI Taxonomy" id="449393"/>
    <lineage>
        <taxon>unclassified sequences</taxon>
        <taxon>metagenomes</taxon>
        <taxon>ecological metagenomes</taxon>
    </lineage>
</organism>
<sequence length="333" mass="35444">MLDERKTAILRAVVQEYVATGQPVGSTHIATLPSVKVSSATVRNEMAMLEQEGYLAQPHTSAGRIPTDKGYRHFVDSISPEGNLAGEQLSQVGDFFQAAHGRLEDLLRHTTTLLANITKHTAVVVGPEVENTTVRAIHISRVTPRTATVVVVLSNHGVENETISVSDGVTDEHFALAVQHLSRMLTDRSLADVDTVPSTNDAHVDSVCFATINALSKHRKDKPVFVGGAASLANAFDAVDVVRDVLTTIEQQFVVVTLLQDLLDRGLSVSIGAEHGIEQLSACSVIVAPVIADGETIGSVGVLGPTRMNYPQALNTVEVVSSQLGRHIAEGAS</sequence>
<proteinExistence type="inferred from homology"/>
<dbReference type="Gene3D" id="3.30.390.60">
    <property type="entry name" value="Heat-inducible transcription repressor hrca homolog, domain 3"/>
    <property type="match status" value="1"/>
</dbReference>
<dbReference type="HAMAP" id="MF_00081">
    <property type="entry name" value="HrcA"/>
    <property type="match status" value="1"/>
</dbReference>
<dbReference type="Gene3D" id="1.10.10.10">
    <property type="entry name" value="Winged helix-like DNA-binding domain superfamily/Winged helix DNA-binding domain"/>
    <property type="match status" value="1"/>
</dbReference>
<dbReference type="SUPFAM" id="SSF55781">
    <property type="entry name" value="GAF domain-like"/>
    <property type="match status" value="1"/>
</dbReference>
<dbReference type="PANTHER" id="PTHR34824">
    <property type="entry name" value="HEAT-INDUCIBLE TRANSCRIPTION REPRESSOR HRCA"/>
    <property type="match status" value="1"/>
</dbReference>
<evidence type="ECO:0000259" key="5">
    <source>
        <dbReference type="Pfam" id="PF01628"/>
    </source>
</evidence>
<dbReference type="GO" id="GO:0045892">
    <property type="term" value="P:negative regulation of DNA-templated transcription"/>
    <property type="evidence" value="ECO:0007669"/>
    <property type="project" value="TreeGrafter"/>
</dbReference>
<keyword evidence="3" id="KW-0346">Stress response</keyword>
<dbReference type="SUPFAM" id="SSF46785">
    <property type="entry name" value="Winged helix' DNA-binding domain"/>
    <property type="match status" value="1"/>
</dbReference>
<reference evidence="6" key="1">
    <citation type="submission" date="2020-05" db="EMBL/GenBank/DDBJ databases">
        <authorList>
            <person name="Chiriac C."/>
            <person name="Salcher M."/>
            <person name="Ghai R."/>
            <person name="Kavagutti S V."/>
        </authorList>
    </citation>
    <scope>NUCLEOTIDE SEQUENCE</scope>
</reference>
<dbReference type="InterPro" id="IPR021153">
    <property type="entry name" value="HrcA_C"/>
</dbReference>
<feature type="domain" description="Heat-inducible transcription repressor HrcA C-terminal" evidence="5">
    <location>
        <begin position="104"/>
        <end position="312"/>
    </location>
</feature>
<evidence type="ECO:0000313" key="6">
    <source>
        <dbReference type="EMBL" id="CAB4566554.1"/>
    </source>
</evidence>
<evidence type="ECO:0000256" key="4">
    <source>
        <dbReference type="ARBA" id="ARBA00023163"/>
    </source>
</evidence>
<dbReference type="EMBL" id="CAEZTC010000154">
    <property type="protein sequence ID" value="CAB4566554.1"/>
    <property type="molecule type" value="Genomic_DNA"/>
</dbReference>
<keyword evidence="1" id="KW-0678">Repressor</keyword>
<gene>
    <name evidence="6" type="ORF">UFOPK1572_01135</name>
    <name evidence="7" type="ORF">UFOPK2169_01493</name>
</gene>
<evidence type="ECO:0000256" key="3">
    <source>
        <dbReference type="ARBA" id="ARBA00023016"/>
    </source>
</evidence>
<dbReference type="GO" id="GO:0003677">
    <property type="term" value="F:DNA binding"/>
    <property type="evidence" value="ECO:0007669"/>
    <property type="project" value="InterPro"/>
</dbReference>
<dbReference type="InterPro" id="IPR002571">
    <property type="entry name" value="HrcA"/>
</dbReference>
<dbReference type="InterPro" id="IPR036388">
    <property type="entry name" value="WH-like_DNA-bd_sf"/>
</dbReference>
<name>A0A6J6DTM4_9ZZZZ</name>
<keyword evidence="4" id="KW-0804">Transcription</keyword>
<dbReference type="AlphaFoldDB" id="A0A6J6DTM4"/>
<dbReference type="Gene3D" id="3.30.450.40">
    <property type="match status" value="1"/>
</dbReference>
<keyword evidence="2" id="KW-0805">Transcription regulation</keyword>
<evidence type="ECO:0000256" key="1">
    <source>
        <dbReference type="ARBA" id="ARBA00022491"/>
    </source>
</evidence>
<protein>
    <submittedName>
        <fullName evidence="6">Unannotated protein</fullName>
    </submittedName>
</protein>
<accession>A0A6J6DTM4</accession>
<dbReference type="PANTHER" id="PTHR34824:SF1">
    <property type="entry name" value="HEAT-INDUCIBLE TRANSCRIPTION REPRESSOR HRCA"/>
    <property type="match status" value="1"/>
</dbReference>
<evidence type="ECO:0000256" key="2">
    <source>
        <dbReference type="ARBA" id="ARBA00023015"/>
    </source>
</evidence>
<dbReference type="NCBIfam" id="TIGR00331">
    <property type="entry name" value="hrcA"/>
    <property type="match status" value="1"/>
</dbReference>
<dbReference type="EMBL" id="CAEZWE010000078">
    <property type="protein sequence ID" value="CAB4662280.1"/>
    <property type="molecule type" value="Genomic_DNA"/>
</dbReference>
<dbReference type="InterPro" id="IPR023120">
    <property type="entry name" value="WHTH_transcript_rep_HrcA_IDD"/>
</dbReference>
<dbReference type="Pfam" id="PF01628">
    <property type="entry name" value="HrcA"/>
    <property type="match status" value="1"/>
</dbReference>
<evidence type="ECO:0000313" key="7">
    <source>
        <dbReference type="EMBL" id="CAB4662280.1"/>
    </source>
</evidence>
<dbReference type="PIRSF" id="PIRSF005485">
    <property type="entry name" value="HrcA"/>
    <property type="match status" value="1"/>
</dbReference>
<dbReference type="InterPro" id="IPR036390">
    <property type="entry name" value="WH_DNA-bd_sf"/>
</dbReference>